<dbReference type="STRING" id="1688.BCUN_0543"/>
<comment type="caution">
    <text evidence="1">The sequence shown here is derived from an EMBL/GenBank/DDBJ whole genome shotgun (WGS) entry which is preliminary data.</text>
</comment>
<evidence type="ECO:0000313" key="1">
    <source>
        <dbReference type="EMBL" id="KFI66043.1"/>
    </source>
</evidence>
<name>A0A087B4U3_9BIFI</name>
<dbReference type="Proteomes" id="UP000029067">
    <property type="component" value="Unassembled WGS sequence"/>
</dbReference>
<keyword evidence="2" id="KW-1185">Reference proteome</keyword>
<dbReference type="Gene3D" id="1.25.10.10">
    <property type="entry name" value="Leucine-rich Repeat Variant"/>
    <property type="match status" value="1"/>
</dbReference>
<dbReference type="InterPro" id="IPR011989">
    <property type="entry name" value="ARM-like"/>
</dbReference>
<sequence length="165" mass="18487">MVLSNYHRPHPKGVARLHPLYAPKTTPDAYLMVMHWYDEYCSHPEQGAYSPYAPVRALAARTQPLPLRTQMRLAHDPIPAVRQALAAHDPLPAAIIDELSWDPNPRVLATLAEHHALTGEQHTRLLQCLDPAVCRVLGHADMAAVLEQYTAGWQPDRPGKHRGRP</sequence>
<gene>
    <name evidence="1" type="ORF">BCUN_0543</name>
</gene>
<accession>A0A087B4U3</accession>
<dbReference type="EMBL" id="JGYV01000001">
    <property type="protein sequence ID" value="KFI66043.1"/>
    <property type="molecule type" value="Genomic_DNA"/>
</dbReference>
<proteinExistence type="predicted"/>
<protein>
    <submittedName>
        <fullName evidence="1">Uncharacterized protein</fullName>
    </submittedName>
</protein>
<organism evidence="1 2">
    <name type="scientific">Bifidobacterium cuniculi</name>
    <dbReference type="NCBI Taxonomy" id="1688"/>
    <lineage>
        <taxon>Bacteria</taxon>
        <taxon>Bacillati</taxon>
        <taxon>Actinomycetota</taxon>
        <taxon>Actinomycetes</taxon>
        <taxon>Bifidobacteriales</taxon>
        <taxon>Bifidobacteriaceae</taxon>
        <taxon>Bifidobacterium</taxon>
    </lineage>
</organism>
<dbReference type="AlphaFoldDB" id="A0A087B4U3"/>
<reference evidence="1 2" key="1">
    <citation type="submission" date="2014-03" db="EMBL/GenBank/DDBJ databases">
        <title>Genomics of Bifidobacteria.</title>
        <authorList>
            <person name="Ventura M."/>
            <person name="Milani C."/>
            <person name="Lugli G.A."/>
        </authorList>
    </citation>
    <scope>NUCLEOTIDE SEQUENCE [LARGE SCALE GENOMIC DNA]</scope>
    <source>
        <strain evidence="1 2">LMG 10738</strain>
    </source>
</reference>
<evidence type="ECO:0000313" key="2">
    <source>
        <dbReference type="Proteomes" id="UP000029067"/>
    </source>
</evidence>